<dbReference type="EMBL" id="SIRE01000060">
    <property type="protein sequence ID" value="TBL67463.1"/>
    <property type="molecule type" value="Genomic_DNA"/>
</dbReference>
<dbReference type="AlphaFoldDB" id="A0A4Q9DC03"/>
<sequence length="203" mass="23978">MRTFNGKAINELKNRDYAQWLKPNVTCHEISTFKELFNQTEPIIVRLLQYYFGDNSKELMIFWRPRYKGNNGCNQELDITIEICNELFFGLSIKSRFGGGYLEPNDLSLTLLQEYKSEIKKFEIRGSINDVLQDMARIGNIKDITNGFKTVTILFDKPHQTKWIDRMKSLFEDHEYIFLTGNINNFFEELERIHPEIKGYKAI</sequence>
<comment type="caution">
    <text evidence="1">The sequence shown here is derived from an EMBL/GenBank/DDBJ whole genome shotgun (WGS) entry which is preliminary data.</text>
</comment>
<proteinExistence type="predicted"/>
<evidence type="ECO:0000313" key="2">
    <source>
        <dbReference type="Proteomes" id="UP000293142"/>
    </source>
</evidence>
<keyword evidence="2" id="KW-1185">Reference proteome</keyword>
<accession>A0A4Q9DC03</accession>
<name>A0A4Q9DC03_9BACL</name>
<gene>
    <name evidence="1" type="ORF">EYB31_39695</name>
</gene>
<dbReference type="Proteomes" id="UP000293142">
    <property type="component" value="Unassembled WGS sequence"/>
</dbReference>
<organism evidence="1 2">
    <name type="scientific">Paenibacillus thalictri</name>
    <dbReference type="NCBI Taxonomy" id="2527873"/>
    <lineage>
        <taxon>Bacteria</taxon>
        <taxon>Bacillati</taxon>
        <taxon>Bacillota</taxon>
        <taxon>Bacilli</taxon>
        <taxon>Bacillales</taxon>
        <taxon>Paenibacillaceae</taxon>
        <taxon>Paenibacillus</taxon>
    </lineage>
</organism>
<reference evidence="1 2" key="1">
    <citation type="submission" date="2019-02" db="EMBL/GenBank/DDBJ databases">
        <title>Paenibacillus sp. nov., isolated from surface-sterilized tissue of Thalictrum simplex L.</title>
        <authorList>
            <person name="Tuo L."/>
        </authorList>
    </citation>
    <scope>NUCLEOTIDE SEQUENCE [LARGE SCALE GENOMIC DNA]</scope>
    <source>
        <strain evidence="1 2">N2SHLJ1</strain>
    </source>
</reference>
<protein>
    <submittedName>
        <fullName evidence="1">Uncharacterized protein</fullName>
    </submittedName>
</protein>
<dbReference type="RefSeq" id="WP_131019124.1">
    <property type="nucleotide sequence ID" value="NZ_SIRE01000060.1"/>
</dbReference>
<evidence type="ECO:0000313" key="1">
    <source>
        <dbReference type="EMBL" id="TBL67463.1"/>
    </source>
</evidence>